<keyword evidence="1" id="KW-1133">Transmembrane helix</keyword>
<evidence type="ECO:0000313" key="3">
    <source>
        <dbReference type="Proteomes" id="UP000032233"/>
    </source>
</evidence>
<dbReference type="Proteomes" id="UP000032233">
    <property type="component" value="Unassembled WGS sequence"/>
</dbReference>
<dbReference type="InParanoid" id="A0A0D2JFY6"/>
<dbReference type="EMBL" id="AZAC01000010">
    <property type="protein sequence ID" value="KIX14611.1"/>
    <property type="molecule type" value="Genomic_DNA"/>
</dbReference>
<dbReference type="STRING" id="1429043.X474_07550"/>
<accession>A0A0D2JFY6</accession>
<proteinExistence type="predicted"/>
<dbReference type="RefSeq" id="WP_044347707.1">
    <property type="nucleotide sequence ID" value="NZ_AZAC01000010.1"/>
</dbReference>
<gene>
    <name evidence="2" type="ORF">X474_07550</name>
</gene>
<organism evidence="2 3">
    <name type="scientific">Dethiosulfatarculus sandiegensis</name>
    <dbReference type="NCBI Taxonomy" id="1429043"/>
    <lineage>
        <taxon>Bacteria</taxon>
        <taxon>Pseudomonadati</taxon>
        <taxon>Thermodesulfobacteriota</taxon>
        <taxon>Desulfarculia</taxon>
        <taxon>Desulfarculales</taxon>
        <taxon>Desulfarculaceae</taxon>
        <taxon>Dethiosulfatarculus</taxon>
    </lineage>
</organism>
<name>A0A0D2JFY6_9BACT</name>
<feature type="transmembrane region" description="Helical" evidence="1">
    <location>
        <begin position="111"/>
        <end position="136"/>
    </location>
</feature>
<keyword evidence="3" id="KW-1185">Reference proteome</keyword>
<sequence>MLKEYLILTISVLITAILSSLILAFIFSPLAAKFLKRPFSYKHSWLYLVLQDTLGHWLMLLIYFMLGGYRPAVSPVPQFWLENLAAILFIGLALNKSWLKNKGSIPNLKGLGLAAWGTFLILVKDAIMLACFYWYMTRP</sequence>
<evidence type="ECO:0000256" key="1">
    <source>
        <dbReference type="SAM" id="Phobius"/>
    </source>
</evidence>
<dbReference type="AlphaFoldDB" id="A0A0D2JFY6"/>
<keyword evidence="1" id="KW-0812">Transmembrane</keyword>
<evidence type="ECO:0000313" key="2">
    <source>
        <dbReference type="EMBL" id="KIX14611.1"/>
    </source>
</evidence>
<keyword evidence="1" id="KW-0472">Membrane</keyword>
<protein>
    <submittedName>
        <fullName evidence="2">Uncharacterized protein</fullName>
    </submittedName>
</protein>
<feature type="transmembrane region" description="Helical" evidence="1">
    <location>
        <begin position="44"/>
        <end position="66"/>
    </location>
</feature>
<feature type="transmembrane region" description="Helical" evidence="1">
    <location>
        <begin position="6"/>
        <end position="32"/>
    </location>
</feature>
<comment type="caution">
    <text evidence="2">The sequence shown here is derived from an EMBL/GenBank/DDBJ whole genome shotgun (WGS) entry which is preliminary data.</text>
</comment>
<feature type="transmembrane region" description="Helical" evidence="1">
    <location>
        <begin position="78"/>
        <end position="99"/>
    </location>
</feature>
<reference evidence="2 3" key="1">
    <citation type="submission" date="2013-11" db="EMBL/GenBank/DDBJ databases">
        <title>Metagenomic analysis of a methanogenic consortium involved in long chain n-alkane degradation.</title>
        <authorList>
            <person name="Davidova I.A."/>
            <person name="Callaghan A.V."/>
            <person name="Wawrik B."/>
            <person name="Pruitt S."/>
            <person name="Marks C."/>
            <person name="Duncan K.E."/>
            <person name="Suflita J.M."/>
        </authorList>
    </citation>
    <scope>NUCLEOTIDE SEQUENCE [LARGE SCALE GENOMIC DNA]</scope>
    <source>
        <strain evidence="2 3">SPR</strain>
    </source>
</reference>